<feature type="region of interest" description="Disordered" evidence="6">
    <location>
        <begin position="121"/>
        <end position="144"/>
    </location>
</feature>
<gene>
    <name evidence="5" type="primary">ureE</name>
    <name evidence="8" type="ORF">QO034_07290</name>
</gene>
<comment type="caution">
    <text evidence="8">The sequence shown here is derived from an EMBL/GenBank/DDBJ whole genome shotgun (WGS) entry which is preliminary data.</text>
</comment>
<dbReference type="Pfam" id="PF05194">
    <property type="entry name" value="UreE_C"/>
    <property type="match status" value="1"/>
</dbReference>
<proteinExistence type="inferred from homology"/>
<evidence type="ECO:0000256" key="3">
    <source>
        <dbReference type="ARBA" id="ARBA00022596"/>
    </source>
</evidence>
<dbReference type="SUPFAM" id="SSF69737">
    <property type="entry name" value="Urease metallochaperone UreE, C-terminal domain"/>
    <property type="match status" value="1"/>
</dbReference>
<dbReference type="InterPro" id="IPR012406">
    <property type="entry name" value="UreE"/>
</dbReference>
<dbReference type="PIRSF" id="PIRSF036402">
    <property type="entry name" value="Ureas_acces_UreE"/>
    <property type="match status" value="1"/>
</dbReference>
<evidence type="ECO:0000256" key="2">
    <source>
        <dbReference type="ARBA" id="ARBA00022490"/>
    </source>
</evidence>
<dbReference type="HAMAP" id="MF_00822">
    <property type="entry name" value="UreE"/>
    <property type="match status" value="1"/>
</dbReference>
<evidence type="ECO:0000256" key="5">
    <source>
        <dbReference type="HAMAP-Rule" id="MF_00822"/>
    </source>
</evidence>
<dbReference type="Gene3D" id="2.60.260.20">
    <property type="entry name" value="Urease metallochaperone UreE, N-terminal domain"/>
    <property type="match status" value="1"/>
</dbReference>
<evidence type="ECO:0000256" key="4">
    <source>
        <dbReference type="ARBA" id="ARBA00023186"/>
    </source>
</evidence>
<keyword evidence="4 5" id="KW-0143">Chaperone</keyword>
<dbReference type="InterPro" id="IPR007864">
    <property type="entry name" value="UreE_C_dom"/>
</dbReference>
<comment type="similarity">
    <text evidence="5">Belongs to the UreE family.</text>
</comment>
<dbReference type="EMBL" id="JASNJE010000006">
    <property type="protein sequence ID" value="MDK3072910.1"/>
    <property type="molecule type" value="Genomic_DNA"/>
</dbReference>
<organism evidence="8 9">
    <name type="scientific">Sedimentitalea xiamensis</name>
    <dbReference type="NCBI Taxonomy" id="3050037"/>
    <lineage>
        <taxon>Bacteria</taxon>
        <taxon>Pseudomonadati</taxon>
        <taxon>Pseudomonadota</taxon>
        <taxon>Alphaproteobacteria</taxon>
        <taxon>Rhodobacterales</taxon>
        <taxon>Paracoccaceae</taxon>
        <taxon>Sedimentitalea</taxon>
    </lineage>
</organism>
<dbReference type="Proteomes" id="UP001227126">
    <property type="component" value="Unassembled WGS sequence"/>
</dbReference>
<dbReference type="InterPro" id="IPR004029">
    <property type="entry name" value="UreE_N"/>
</dbReference>
<evidence type="ECO:0000256" key="1">
    <source>
        <dbReference type="ARBA" id="ARBA00004496"/>
    </source>
</evidence>
<evidence type="ECO:0000259" key="7">
    <source>
        <dbReference type="SMART" id="SM00988"/>
    </source>
</evidence>
<reference evidence="8 9" key="1">
    <citation type="submission" date="2023-05" db="EMBL/GenBank/DDBJ databases">
        <title>Sedimentitalea sp. nov. JM2-8.</title>
        <authorList>
            <person name="Huang J."/>
        </authorList>
    </citation>
    <scope>NUCLEOTIDE SEQUENCE [LARGE SCALE GENOMIC DNA]</scope>
    <source>
        <strain evidence="8 9">JM2-8</strain>
    </source>
</reference>
<dbReference type="Pfam" id="PF02814">
    <property type="entry name" value="UreE_N"/>
    <property type="match status" value="1"/>
</dbReference>
<dbReference type="InterPro" id="IPR036118">
    <property type="entry name" value="UreE_N_sf"/>
</dbReference>
<dbReference type="SUPFAM" id="SSF69287">
    <property type="entry name" value="Urease metallochaperone UreE, N-terminal domain"/>
    <property type="match status" value="1"/>
</dbReference>
<accession>A0ABT7FCR4</accession>
<protein>
    <recommendedName>
        <fullName evidence="5">Urease accessory protein UreE</fullName>
    </recommendedName>
</protein>
<comment type="subcellular location">
    <subcellularLocation>
        <location evidence="1 5">Cytoplasm</location>
    </subcellularLocation>
</comment>
<keyword evidence="9" id="KW-1185">Reference proteome</keyword>
<evidence type="ECO:0000256" key="6">
    <source>
        <dbReference type="SAM" id="MobiDB-lite"/>
    </source>
</evidence>
<keyword evidence="2 5" id="KW-0963">Cytoplasm</keyword>
<keyword evidence="3 5" id="KW-0533">Nickel</keyword>
<dbReference type="Gene3D" id="3.30.70.790">
    <property type="entry name" value="UreE, C-terminal domain"/>
    <property type="match status" value="1"/>
</dbReference>
<feature type="domain" description="UreE urease accessory N-terminal" evidence="7">
    <location>
        <begin position="1"/>
        <end position="47"/>
    </location>
</feature>
<evidence type="ECO:0000313" key="9">
    <source>
        <dbReference type="Proteomes" id="UP001227126"/>
    </source>
</evidence>
<dbReference type="SMART" id="SM00988">
    <property type="entry name" value="UreE_N"/>
    <property type="match status" value="1"/>
</dbReference>
<sequence>MLLAHDERHVRRRVMETTDGQRVLVDLPEPVMLNHGDLLVLDNGAEVWIEAAEEALYDVQARDLVHQAELAWHIGNRHLAAEIQPEGIRILQDHVIRTMLEKLGATVSEVRAPFVPVRGAYSGTSASHGHHHHHNHDKNDTDHG</sequence>
<dbReference type="CDD" id="cd00571">
    <property type="entry name" value="UreE"/>
    <property type="match status" value="1"/>
</dbReference>
<evidence type="ECO:0000313" key="8">
    <source>
        <dbReference type="EMBL" id="MDK3072910.1"/>
    </source>
</evidence>
<name>A0ABT7FCR4_9RHOB</name>
<dbReference type="RefSeq" id="WP_284484851.1">
    <property type="nucleotide sequence ID" value="NZ_JASNJE010000006.1"/>
</dbReference>
<comment type="function">
    <text evidence="5">Involved in urease metallocenter assembly. Binds nickel. Probably functions as a nickel donor during metallocenter assembly.</text>
</comment>